<dbReference type="Pfam" id="PF01040">
    <property type="entry name" value="UbiA"/>
    <property type="match status" value="1"/>
</dbReference>
<dbReference type="CDD" id="cd13963">
    <property type="entry name" value="PT_UbiA_2"/>
    <property type="match status" value="1"/>
</dbReference>
<proteinExistence type="predicted"/>
<feature type="transmembrane region" description="Helical" evidence="5">
    <location>
        <begin position="78"/>
        <end position="98"/>
    </location>
</feature>
<keyword evidence="2 5" id="KW-0812">Transmembrane</keyword>
<feature type="transmembrane region" description="Helical" evidence="5">
    <location>
        <begin position="40"/>
        <end position="58"/>
    </location>
</feature>
<comment type="subcellular location">
    <subcellularLocation>
        <location evidence="1">Membrane</location>
        <topology evidence="1">Multi-pass membrane protein</topology>
    </subcellularLocation>
</comment>
<evidence type="ECO:0000256" key="2">
    <source>
        <dbReference type="ARBA" id="ARBA00022692"/>
    </source>
</evidence>
<dbReference type="EMBL" id="LCDA01000001">
    <property type="protein sequence ID" value="KKS43422.1"/>
    <property type="molecule type" value="Genomic_DNA"/>
</dbReference>
<reference evidence="6 7" key="1">
    <citation type="journal article" date="2015" name="Nature">
        <title>rRNA introns, odd ribosomes, and small enigmatic genomes across a large radiation of phyla.</title>
        <authorList>
            <person name="Brown C.T."/>
            <person name="Hug L.A."/>
            <person name="Thomas B.C."/>
            <person name="Sharon I."/>
            <person name="Castelle C.J."/>
            <person name="Singh A."/>
            <person name="Wilkins M.J."/>
            <person name="Williams K.H."/>
            <person name="Banfield J.F."/>
        </authorList>
    </citation>
    <scope>NUCLEOTIDE SEQUENCE [LARGE SCALE GENOMIC DNA]</scope>
</reference>
<evidence type="ECO:0000256" key="3">
    <source>
        <dbReference type="ARBA" id="ARBA00022989"/>
    </source>
</evidence>
<evidence type="ECO:0000256" key="5">
    <source>
        <dbReference type="SAM" id="Phobius"/>
    </source>
</evidence>
<feature type="transmembrane region" description="Helical" evidence="5">
    <location>
        <begin position="160"/>
        <end position="176"/>
    </location>
</feature>
<feature type="transmembrane region" description="Helical" evidence="5">
    <location>
        <begin position="205"/>
        <end position="224"/>
    </location>
</feature>
<feature type="transmembrane region" description="Helical" evidence="5">
    <location>
        <begin position="290"/>
        <end position="309"/>
    </location>
</feature>
<dbReference type="Proteomes" id="UP000033854">
    <property type="component" value="Unassembled WGS sequence"/>
</dbReference>
<accession>A0A0G0Z3V6</accession>
<keyword evidence="6" id="KW-0808">Transferase</keyword>
<organism evidence="6 7">
    <name type="scientific">Candidatus Collierbacteria bacterium GW2011_GWA2_42_17</name>
    <dbReference type="NCBI Taxonomy" id="1618378"/>
    <lineage>
        <taxon>Bacteria</taxon>
        <taxon>Candidatus Collieribacteriota</taxon>
    </lineage>
</organism>
<dbReference type="GO" id="GO:0016020">
    <property type="term" value="C:membrane"/>
    <property type="evidence" value="ECO:0007669"/>
    <property type="project" value="UniProtKB-SubCell"/>
</dbReference>
<evidence type="ECO:0000256" key="1">
    <source>
        <dbReference type="ARBA" id="ARBA00004141"/>
    </source>
</evidence>
<evidence type="ECO:0000313" key="7">
    <source>
        <dbReference type="Proteomes" id="UP000033854"/>
    </source>
</evidence>
<sequence length="310" mass="34988">MAILIALFKTVRPRQWLKNFALFGALIFTGLLYQKGAFGLVTQAFFIFTILSSATYIFNDLLDVSTDRLHPFKKNRPIASGALPIPVAFFALISGTIIGLTWAYTLNLFFFISCLVYLFIQVLYTGFLKKIAIIDVIVIALGYLIRVYAGAFVISAHMDVWFLLTVISASLFLAVGKRRGEMTLMMSSGKGSSTRETLKHYTEKLLDIYTAMFATATWITYSLFTFNHPKIVPDGRALSLISILPKTLISEKWMMITIPFVVYGIMRYLQLIYEKNEGESPERVLFSDKPLIITVGLWVVVIIGVLYYIA</sequence>
<dbReference type="Gene3D" id="1.10.357.140">
    <property type="entry name" value="UbiA prenyltransferase"/>
    <property type="match status" value="1"/>
</dbReference>
<feature type="transmembrane region" description="Helical" evidence="5">
    <location>
        <begin position="131"/>
        <end position="154"/>
    </location>
</feature>
<evidence type="ECO:0000256" key="4">
    <source>
        <dbReference type="ARBA" id="ARBA00023136"/>
    </source>
</evidence>
<comment type="caution">
    <text evidence="6">The sequence shown here is derived from an EMBL/GenBank/DDBJ whole genome shotgun (WGS) entry which is preliminary data.</text>
</comment>
<keyword evidence="3 5" id="KW-1133">Transmembrane helix</keyword>
<evidence type="ECO:0000313" key="6">
    <source>
        <dbReference type="EMBL" id="KKS43422.1"/>
    </source>
</evidence>
<keyword evidence="4 5" id="KW-0472">Membrane</keyword>
<feature type="transmembrane region" description="Helical" evidence="5">
    <location>
        <begin position="104"/>
        <end position="124"/>
    </location>
</feature>
<dbReference type="InterPro" id="IPR044878">
    <property type="entry name" value="UbiA_sf"/>
</dbReference>
<dbReference type="AlphaFoldDB" id="A0A0G0Z3V6"/>
<protein>
    <submittedName>
        <fullName evidence="6">UbiA prenyltransferase</fullName>
    </submittedName>
</protein>
<dbReference type="InterPro" id="IPR000537">
    <property type="entry name" value="UbiA_prenyltransferase"/>
</dbReference>
<feature type="transmembrane region" description="Helical" evidence="5">
    <location>
        <begin position="253"/>
        <end position="269"/>
    </location>
</feature>
<gene>
    <name evidence="6" type="ORF">UV06_C0001G0156</name>
</gene>
<name>A0A0G0Z3V6_9BACT</name>
<dbReference type="GO" id="GO:0016765">
    <property type="term" value="F:transferase activity, transferring alkyl or aryl (other than methyl) groups"/>
    <property type="evidence" value="ECO:0007669"/>
    <property type="project" value="InterPro"/>
</dbReference>